<proteinExistence type="predicted"/>
<dbReference type="Proteomes" id="UP001162060">
    <property type="component" value="Unassembled WGS sequence"/>
</dbReference>
<sequence length="75" mass="8387">MRCAAEAARKEVARMRAAEESTSLASATGDSSPVSQASNRKCLLRKFHVVSHHVLQMHPLRLQRVSRLATWMSLK</sequence>
<dbReference type="AlphaFoldDB" id="A0AAV1TI57"/>
<comment type="caution">
    <text evidence="2">The sequence shown here is derived from an EMBL/GenBank/DDBJ whole genome shotgun (WGS) entry which is preliminary data.</text>
</comment>
<accession>A0AAV1TI57</accession>
<evidence type="ECO:0000313" key="2">
    <source>
        <dbReference type="EMBL" id="CAK7921496.1"/>
    </source>
</evidence>
<organism evidence="2 3">
    <name type="scientific">Peronospora matthiolae</name>
    <dbReference type="NCBI Taxonomy" id="2874970"/>
    <lineage>
        <taxon>Eukaryota</taxon>
        <taxon>Sar</taxon>
        <taxon>Stramenopiles</taxon>
        <taxon>Oomycota</taxon>
        <taxon>Peronosporomycetes</taxon>
        <taxon>Peronosporales</taxon>
        <taxon>Peronosporaceae</taxon>
        <taxon>Peronospora</taxon>
    </lineage>
</organism>
<evidence type="ECO:0000313" key="3">
    <source>
        <dbReference type="Proteomes" id="UP001162060"/>
    </source>
</evidence>
<dbReference type="EMBL" id="CAKLBY020000058">
    <property type="protein sequence ID" value="CAK7921496.1"/>
    <property type="molecule type" value="Genomic_DNA"/>
</dbReference>
<gene>
    <name evidence="2" type="ORF">PM001_LOCUS7171</name>
</gene>
<feature type="region of interest" description="Disordered" evidence="1">
    <location>
        <begin position="15"/>
        <end position="36"/>
    </location>
</feature>
<reference evidence="2" key="1">
    <citation type="submission" date="2024-01" db="EMBL/GenBank/DDBJ databases">
        <authorList>
            <person name="Webb A."/>
        </authorList>
    </citation>
    <scope>NUCLEOTIDE SEQUENCE</scope>
    <source>
        <strain evidence="2">Pm1</strain>
    </source>
</reference>
<evidence type="ECO:0000256" key="1">
    <source>
        <dbReference type="SAM" id="MobiDB-lite"/>
    </source>
</evidence>
<protein>
    <submittedName>
        <fullName evidence="2">Uncharacterized protein</fullName>
    </submittedName>
</protein>
<name>A0AAV1TI57_9STRA</name>